<comment type="caution">
    <text evidence="2">The sequence shown here is derived from an EMBL/GenBank/DDBJ whole genome shotgun (WGS) entry which is preliminary data.</text>
</comment>
<dbReference type="EMBL" id="JQFK01001569">
    <property type="protein sequence ID" value="KGK34509.1"/>
    <property type="molecule type" value="Genomic_DNA"/>
</dbReference>
<protein>
    <submittedName>
        <fullName evidence="2">Uncharacterized protein</fullName>
    </submittedName>
</protein>
<name>A0A099NR18_PICKU</name>
<proteinExistence type="predicted"/>
<feature type="region of interest" description="Disordered" evidence="1">
    <location>
        <begin position="1"/>
        <end position="40"/>
    </location>
</feature>
<sequence length="40" mass="4402">MQLAFPQGPELQHATQTGKRVDQKPQRTPLAGYTVGPLIK</sequence>
<accession>A0A099NR18</accession>
<evidence type="ECO:0000313" key="2">
    <source>
        <dbReference type="EMBL" id="KGK34509.1"/>
    </source>
</evidence>
<dbReference type="AlphaFoldDB" id="A0A099NR18"/>
<gene>
    <name evidence="2" type="ORF">JL09_g6344</name>
</gene>
<dbReference type="HOGENOM" id="CLU_3299514_0_0_1"/>
<dbReference type="Proteomes" id="UP000029867">
    <property type="component" value="Unassembled WGS sequence"/>
</dbReference>
<reference evidence="3" key="1">
    <citation type="journal article" date="2014" name="Microb. Cell Fact.">
        <title>Exploiting Issatchenkia orientalis SD108 for succinic acid production.</title>
        <authorList>
            <person name="Xiao H."/>
            <person name="Shao Z."/>
            <person name="Jiang Y."/>
            <person name="Dole S."/>
            <person name="Zhao H."/>
        </authorList>
    </citation>
    <scope>NUCLEOTIDE SEQUENCE [LARGE SCALE GENOMIC DNA]</scope>
    <source>
        <strain evidence="3">SD108</strain>
    </source>
</reference>
<evidence type="ECO:0000313" key="3">
    <source>
        <dbReference type="Proteomes" id="UP000029867"/>
    </source>
</evidence>
<organism evidence="2 3">
    <name type="scientific">Pichia kudriavzevii</name>
    <name type="common">Yeast</name>
    <name type="synonym">Issatchenkia orientalis</name>
    <dbReference type="NCBI Taxonomy" id="4909"/>
    <lineage>
        <taxon>Eukaryota</taxon>
        <taxon>Fungi</taxon>
        <taxon>Dikarya</taxon>
        <taxon>Ascomycota</taxon>
        <taxon>Saccharomycotina</taxon>
        <taxon>Pichiomycetes</taxon>
        <taxon>Pichiales</taxon>
        <taxon>Pichiaceae</taxon>
        <taxon>Pichia</taxon>
    </lineage>
</organism>
<evidence type="ECO:0000256" key="1">
    <source>
        <dbReference type="SAM" id="MobiDB-lite"/>
    </source>
</evidence>